<feature type="region of interest" description="Disordered" evidence="1">
    <location>
        <begin position="266"/>
        <end position="287"/>
    </location>
</feature>
<keyword evidence="2" id="KW-0472">Membrane</keyword>
<dbReference type="EMBL" id="FOKA01000002">
    <property type="protein sequence ID" value="SFA85313.1"/>
    <property type="molecule type" value="Genomic_DNA"/>
</dbReference>
<dbReference type="STRING" id="988821.SAMN05421867_102296"/>
<dbReference type="OrthoDB" id="4815319at2"/>
<dbReference type="PANTHER" id="PTHR34512">
    <property type="entry name" value="CELL SURFACE PROTEIN"/>
    <property type="match status" value="1"/>
</dbReference>
<keyword evidence="5" id="KW-1185">Reference proteome</keyword>
<dbReference type="SUPFAM" id="SSF50998">
    <property type="entry name" value="Quinoprotein alcohol dehydrogenase-like"/>
    <property type="match status" value="2"/>
</dbReference>
<dbReference type="RefSeq" id="WP_090030920.1">
    <property type="nucleotide sequence ID" value="NZ_BONM01000012.1"/>
</dbReference>
<dbReference type="SMART" id="SM00564">
    <property type="entry name" value="PQQ"/>
    <property type="match status" value="3"/>
</dbReference>
<evidence type="ECO:0000259" key="3">
    <source>
        <dbReference type="Pfam" id="PF13360"/>
    </source>
</evidence>
<organism evidence="4 5">
    <name type="scientific">Cellulomonas marina</name>
    <dbReference type="NCBI Taxonomy" id="988821"/>
    <lineage>
        <taxon>Bacteria</taxon>
        <taxon>Bacillati</taxon>
        <taxon>Actinomycetota</taxon>
        <taxon>Actinomycetes</taxon>
        <taxon>Micrococcales</taxon>
        <taxon>Cellulomonadaceae</taxon>
        <taxon>Cellulomonas</taxon>
    </lineage>
</organism>
<protein>
    <submittedName>
        <fullName evidence="4">PQQ-like domain-containing protein</fullName>
    </submittedName>
</protein>
<accession>A0A1I0WBC8</accession>
<dbReference type="InterPro" id="IPR015943">
    <property type="entry name" value="WD40/YVTN_repeat-like_dom_sf"/>
</dbReference>
<dbReference type="Proteomes" id="UP000199012">
    <property type="component" value="Unassembled WGS sequence"/>
</dbReference>
<evidence type="ECO:0000313" key="4">
    <source>
        <dbReference type="EMBL" id="SFA85313.1"/>
    </source>
</evidence>
<dbReference type="InterPro" id="IPR011047">
    <property type="entry name" value="Quinoprotein_ADH-like_sf"/>
</dbReference>
<dbReference type="AlphaFoldDB" id="A0A1I0WBC8"/>
<feature type="transmembrane region" description="Helical" evidence="2">
    <location>
        <begin position="42"/>
        <end position="61"/>
    </location>
</feature>
<proteinExistence type="predicted"/>
<sequence length="475" mass="48402">MSARDRRVHHEVVWEDEDLGPDDEAATGTAARGARRRWPGTWGRRLLVVATVLAVGTWAVVDRVEERREAARLAAVDGLSVTLAAPLVPAWQVPGDVVAGSGDGVVLLAARTDGATTAVDLRTGEVLFTERARCRFPDGEEAAAVEDDAAGGPALVVCVQGPTSRVGGTTVTVREARTGALVRDVAWDARSPVVATAGLLVAVLPEPAGQTTVTASSVRTGEPRWSFVLAGTTTPGSAGVGPAAGSTIPLLTPTGTVSLDVRTGRPVPGLRGARPLPAGGLARPDQDGAAMTTTVLDDEGDPRFTVPGTVLAVTVDDGTGGHVLHTVRRSPDSDGLVLTTVDAGTGDVRWTAAPPAMTPSPPAVLDGRVLVPTLRGVVALDAATGATAWALPTTAGPGQVDGMATDGRRVLQVEPDPGGRPLLVARDVRDGTVVWTAAPPPSDAPAAPLTTSVLADGSVLVTGGGRVTRLVVPER</sequence>
<gene>
    <name evidence="4" type="ORF">SAMN05421867_102296</name>
</gene>
<dbReference type="PANTHER" id="PTHR34512:SF30">
    <property type="entry name" value="OUTER MEMBRANE PROTEIN ASSEMBLY FACTOR BAMB"/>
    <property type="match status" value="1"/>
</dbReference>
<reference evidence="4 5" key="1">
    <citation type="submission" date="2016-10" db="EMBL/GenBank/DDBJ databases">
        <authorList>
            <person name="de Groot N.N."/>
        </authorList>
    </citation>
    <scope>NUCLEOTIDE SEQUENCE [LARGE SCALE GENOMIC DNA]</scope>
    <source>
        <strain evidence="4 5">CGMCC 4.6945</strain>
    </source>
</reference>
<evidence type="ECO:0000313" key="5">
    <source>
        <dbReference type="Proteomes" id="UP000199012"/>
    </source>
</evidence>
<dbReference type="InterPro" id="IPR002372">
    <property type="entry name" value="PQQ_rpt_dom"/>
</dbReference>
<dbReference type="InterPro" id="IPR018391">
    <property type="entry name" value="PQQ_b-propeller_rpt"/>
</dbReference>
<evidence type="ECO:0000256" key="2">
    <source>
        <dbReference type="SAM" id="Phobius"/>
    </source>
</evidence>
<dbReference type="Pfam" id="PF13360">
    <property type="entry name" value="PQQ_2"/>
    <property type="match status" value="1"/>
</dbReference>
<feature type="domain" description="Pyrrolo-quinoline quinone repeat" evidence="3">
    <location>
        <begin position="334"/>
        <end position="470"/>
    </location>
</feature>
<keyword evidence="2" id="KW-1133">Transmembrane helix</keyword>
<dbReference type="Gene3D" id="2.130.10.10">
    <property type="entry name" value="YVTN repeat-like/Quinoprotein amine dehydrogenase"/>
    <property type="match status" value="1"/>
</dbReference>
<keyword evidence="2" id="KW-0812">Transmembrane</keyword>
<evidence type="ECO:0000256" key="1">
    <source>
        <dbReference type="SAM" id="MobiDB-lite"/>
    </source>
</evidence>
<name>A0A1I0WBC8_9CELL</name>